<accession>H0UQ82</accession>
<dbReference type="Pfam" id="PF14450">
    <property type="entry name" value="FtsA"/>
    <property type="match status" value="1"/>
</dbReference>
<dbReference type="OrthoDB" id="306538at2"/>
<dbReference type="CDD" id="cd24047">
    <property type="entry name" value="ASKHA_NBD_EutJ"/>
    <property type="match status" value="1"/>
</dbReference>
<name>H0UQ82_9BACT</name>
<dbReference type="RefSeq" id="WP_006584215.1">
    <property type="nucleotide sequence ID" value="NZ_CM001377.1"/>
</dbReference>
<dbReference type="InterPro" id="IPR043129">
    <property type="entry name" value="ATPase_NBD"/>
</dbReference>
<dbReference type="HOGENOM" id="CLU_088869_0_0_0"/>
<dbReference type="PANTHER" id="PTHR32432">
    <property type="entry name" value="CELL DIVISION PROTEIN FTSA-RELATED"/>
    <property type="match status" value="1"/>
</dbReference>
<proteinExistence type="predicted"/>
<gene>
    <name evidence="1" type="ORF">TheveDRAFT_1602</name>
</gene>
<sequence>MNNLLGCGDAPAVIERVNRFLEGAFRTREEPLGEFSCPLMVGVDLGTASVVLAVVDLEGRVVSWEMEEASVVRDGLVVDFAGAAGIVRRLKGILEERLGVELEMAAVAVPPGTSSRDSAAHRYVAEGAGFNVQGVLDEPTAANLVLGVSDGAVVDIGGGTTGIALFRDGKLVSVADEPTGGTHVSLVIAGNRGISLEDAEALKRDPRMQSELMPVVKPVFQKMGTIIKRFVGDDGAGRVFLVGGTCSFSRMDQVISAEVGLPAFVPSCPFLVTPLGIALGCPVQGS</sequence>
<reference evidence="1 2" key="1">
    <citation type="submission" date="2011-10" db="EMBL/GenBank/DDBJ databases">
        <title>The Noncontiguous Finished genome of Thermanaerovibrio velox DSM 12556.</title>
        <authorList>
            <consortium name="US DOE Joint Genome Institute (JGI-PGF)"/>
            <person name="Lucas S."/>
            <person name="Copeland A."/>
            <person name="Lapidus A."/>
            <person name="Glavina del Rio T."/>
            <person name="Dalin E."/>
            <person name="Tice H."/>
            <person name="Bruce D."/>
            <person name="Goodwin L."/>
            <person name="Pitluck S."/>
            <person name="Peters L."/>
            <person name="Mikhailova N."/>
            <person name="Teshima H."/>
            <person name="Kyrpides N."/>
            <person name="Mavromatis K."/>
            <person name="Ivanova N."/>
            <person name="Markowitz V."/>
            <person name="Cheng J.-F."/>
            <person name="Hugenholtz P."/>
            <person name="Woyke T."/>
            <person name="Wu D."/>
            <person name="Spring S."/>
            <person name="Brambilla E.-M."/>
            <person name="Klenk H.-P."/>
            <person name="Eisen J.A."/>
        </authorList>
    </citation>
    <scope>NUCLEOTIDE SEQUENCE [LARGE SCALE GENOMIC DNA]</scope>
    <source>
        <strain evidence="1 2">DSM 12556</strain>
    </source>
</reference>
<dbReference type="InterPro" id="IPR050696">
    <property type="entry name" value="FtsA/MreB"/>
</dbReference>
<dbReference type="SUPFAM" id="SSF53067">
    <property type="entry name" value="Actin-like ATPase domain"/>
    <property type="match status" value="2"/>
</dbReference>
<protein>
    <submittedName>
        <fullName evidence="1">Ethanolamine utilization protein EutJ family protein</fullName>
    </submittedName>
</protein>
<dbReference type="STRING" id="926567.TheveDRAFT_1602"/>
<organism evidence="1 2">
    <name type="scientific">Thermanaerovibrio velox DSM 12556</name>
    <dbReference type="NCBI Taxonomy" id="926567"/>
    <lineage>
        <taxon>Bacteria</taxon>
        <taxon>Thermotogati</taxon>
        <taxon>Synergistota</taxon>
        <taxon>Synergistia</taxon>
        <taxon>Synergistales</taxon>
        <taxon>Synergistaceae</taxon>
        <taxon>Thermanaerovibrio</taxon>
    </lineage>
</organism>
<dbReference type="eggNOG" id="COG4820">
    <property type="taxonomic scope" value="Bacteria"/>
</dbReference>
<dbReference type="Proteomes" id="UP000005730">
    <property type="component" value="Chromosome"/>
</dbReference>
<evidence type="ECO:0000313" key="2">
    <source>
        <dbReference type="Proteomes" id="UP000005730"/>
    </source>
</evidence>
<evidence type="ECO:0000313" key="1">
    <source>
        <dbReference type="EMBL" id="EHM10720.1"/>
    </source>
</evidence>
<dbReference type="NCBIfam" id="NF011660">
    <property type="entry name" value="PRK15080.1"/>
    <property type="match status" value="1"/>
</dbReference>
<dbReference type="Gene3D" id="3.30.420.40">
    <property type="match status" value="2"/>
</dbReference>
<dbReference type="InterPro" id="IPR013366">
    <property type="entry name" value="EutJ"/>
</dbReference>
<dbReference type="AlphaFoldDB" id="H0UQ82"/>
<dbReference type="PANTHER" id="PTHR32432:SF3">
    <property type="entry name" value="ETHANOLAMINE UTILIZATION PROTEIN EUTJ"/>
    <property type="match status" value="1"/>
</dbReference>
<dbReference type="EMBL" id="CM001377">
    <property type="protein sequence ID" value="EHM10720.1"/>
    <property type="molecule type" value="Genomic_DNA"/>
</dbReference>
<dbReference type="NCBIfam" id="TIGR02529">
    <property type="entry name" value="EutJ"/>
    <property type="match status" value="1"/>
</dbReference>
<keyword evidence="2" id="KW-1185">Reference proteome</keyword>